<dbReference type="EMBL" id="JXDI01000002">
    <property type="protein sequence ID" value="KAF2407307.1"/>
    <property type="molecule type" value="Genomic_DNA"/>
</dbReference>
<evidence type="ECO:0000313" key="4">
    <source>
        <dbReference type="Proteomes" id="UP000748067"/>
    </source>
</evidence>
<name>A0A1H0AHQ9_9PSED</name>
<proteinExistence type="predicted"/>
<dbReference type="Proteomes" id="UP000182470">
    <property type="component" value="Chromosome I"/>
</dbReference>
<dbReference type="AlphaFoldDB" id="A0A1H0AHQ9"/>
<dbReference type="RefSeq" id="WP_083358359.1">
    <property type="nucleotide sequence ID" value="NZ_JXDI01000002.1"/>
</dbReference>
<gene>
    <name evidence="1" type="ORF">PSAN_42360</name>
    <name evidence="2" type="ORF">SAMN04490179_3686</name>
</gene>
<protein>
    <submittedName>
        <fullName evidence="2">Uncharacterized protein</fullName>
    </submittedName>
</protein>
<reference evidence="1 4" key="1">
    <citation type="submission" date="2015-01" db="EMBL/GenBank/DDBJ databases">
        <title>Genome Sequence of Pseudomonas antarctica CMS 35.</title>
        <authorList>
            <person name="Voget S."/>
            <person name="Chow J."/>
            <person name="Daniel R."/>
            <person name="Streit W."/>
        </authorList>
    </citation>
    <scope>NUCLEOTIDE SEQUENCE [LARGE SCALE GENOMIC DNA]</scope>
    <source>
        <strain evidence="1 4">CMS 35</strain>
    </source>
</reference>
<accession>A0A1H0AHQ9</accession>
<evidence type="ECO:0000313" key="3">
    <source>
        <dbReference type="Proteomes" id="UP000182470"/>
    </source>
</evidence>
<evidence type="ECO:0000313" key="1">
    <source>
        <dbReference type="EMBL" id="KAF2407307.1"/>
    </source>
</evidence>
<dbReference type="EMBL" id="LT629704">
    <property type="protein sequence ID" value="SDN32884.1"/>
    <property type="molecule type" value="Genomic_DNA"/>
</dbReference>
<evidence type="ECO:0000313" key="2">
    <source>
        <dbReference type="EMBL" id="SDN32884.1"/>
    </source>
</evidence>
<reference evidence="2 3" key="2">
    <citation type="submission" date="2016-10" db="EMBL/GenBank/DDBJ databases">
        <authorList>
            <person name="de Groot N.N."/>
        </authorList>
    </citation>
    <scope>NUCLEOTIDE SEQUENCE [LARGE SCALE GENOMIC DNA]</scope>
    <source>
        <strain evidence="2 3">BS2772</strain>
    </source>
</reference>
<sequence length="175" mass="19501">MTVNGTQLIPNELVEPLKAQGVKLDKYAQVRLTMCFSATGGAHSFAAQFAKQTQKPVEGFEGIMQVNDPAISDVAVRTFTNKARQRDYIDDTIIGQRKHDIVKYSMTGMTADNRGIYTHSPHYNPIRFDAQGVPAAPKPLRIPYTGDAVERPVIELPVDKPEPSNFDFDEYDDLT</sequence>
<dbReference type="Proteomes" id="UP000748067">
    <property type="component" value="Unassembled WGS sequence"/>
</dbReference>
<dbReference type="OrthoDB" id="6871516at2"/>
<keyword evidence="4" id="KW-1185">Reference proteome</keyword>
<organism evidence="2 3">
    <name type="scientific">Pseudomonas antarctica</name>
    <dbReference type="NCBI Taxonomy" id="219572"/>
    <lineage>
        <taxon>Bacteria</taxon>
        <taxon>Pseudomonadati</taxon>
        <taxon>Pseudomonadota</taxon>
        <taxon>Gammaproteobacteria</taxon>
        <taxon>Pseudomonadales</taxon>
        <taxon>Pseudomonadaceae</taxon>
        <taxon>Pseudomonas</taxon>
    </lineage>
</organism>